<evidence type="ECO:0000256" key="1">
    <source>
        <dbReference type="SAM" id="Phobius"/>
    </source>
</evidence>
<feature type="transmembrane region" description="Helical" evidence="1">
    <location>
        <begin position="77"/>
        <end position="98"/>
    </location>
</feature>
<feature type="transmembrane region" description="Helical" evidence="1">
    <location>
        <begin position="15"/>
        <end position="38"/>
    </location>
</feature>
<evidence type="ECO:0000313" key="3">
    <source>
        <dbReference type="Proteomes" id="UP001175228"/>
    </source>
</evidence>
<keyword evidence="1" id="KW-0472">Membrane</keyword>
<organism evidence="2 3">
    <name type="scientific">Armillaria luteobubalina</name>
    <dbReference type="NCBI Taxonomy" id="153913"/>
    <lineage>
        <taxon>Eukaryota</taxon>
        <taxon>Fungi</taxon>
        <taxon>Dikarya</taxon>
        <taxon>Basidiomycota</taxon>
        <taxon>Agaricomycotina</taxon>
        <taxon>Agaricomycetes</taxon>
        <taxon>Agaricomycetidae</taxon>
        <taxon>Agaricales</taxon>
        <taxon>Marasmiineae</taxon>
        <taxon>Physalacriaceae</taxon>
        <taxon>Armillaria</taxon>
    </lineage>
</organism>
<accession>A0AA39Q250</accession>
<keyword evidence="1" id="KW-0812">Transmembrane</keyword>
<feature type="transmembrane region" description="Helical" evidence="1">
    <location>
        <begin position="50"/>
        <end position="71"/>
    </location>
</feature>
<comment type="caution">
    <text evidence="2">The sequence shown here is derived from an EMBL/GenBank/DDBJ whole genome shotgun (WGS) entry which is preliminary data.</text>
</comment>
<dbReference type="AlphaFoldDB" id="A0AA39Q250"/>
<dbReference type="Proteomes" id="UP001175228">
    <property type="component" value="Unassembled WGS sequence"/>
</dbReference>
<sequence>MPPSGNACEAQVDWMLPYFSMMLAITLSCTLVSIYYITMGPCILGRAFQLWVKVLTQSLLLFAAVLVAYILSDMCTACPLLGMTMITSLAPILAIAQVPTGDIMTPMLLPTHIELRRAEYPV</sequence>
<gene>
    <name evidence="2" type="ORF">EDD18DRAFT_1356821</name>
</gene>
<dbReference type="EMBL" id="JAUEPU010000025">
    <property type="protein sequence ID" value="KAK0493388.1"/>
    <property type="molecule type" value="Genomic_DNA"/>
</dbReference>
<protein>
    <submittedName>
        <fullName evidence="2">Uncharacterized protein</fullName>
    </submittedName>
</protein>
<name>A0AA39Q250_9AGAR</name>
<proteinExistence type="predicted"/>
<keyword evidence="1" id="KW-1133">Transmembrane helix</keyword>
<keyword evidence="3" id="KW-1185">Reference proteome</keyword>
<evidence type="ECO:0000313" key="2">
    <source>
        <dbReference type="EMBL" id="KAK0493388.1"/>
    </source>
</evidence>
<reference evidence="2" key="1">
    <citation type="submission" date="2023-06" db="EMBL/GenBank/DDBJ databases">
        <authorList>
            <consortium name="Lawrence Berkeley National Laboratory"/>
            <person name="Ahrendt S."/>
            <person name="Sahu N."/>
            <person name="Indic B."/>
            <person name="Wong-Bajracharya J."/>
            <person name="Merenyi Z."/>
            <person name="Ke H.-M."/>
            <person name="Monk M."/>
            <person name="Kocsube S."/>
            <person name="Drula E."/>
            <person name="Lipzen A."/>
            <person name="Balint B."/>
            <person name="Henrissat B."/>
            <person name="Andreopoulos B."/>
            <person name="Martin F.M."/>
            <person name="Harder C.B."/>
            <person name="Rigling D."/>
            <person name="Ford K.L."/>
            <person name="Foster G.D."/>
            <person name="Pangilinan J."/>
            <person name="Papanicolaou A."/>
            <person name="Barry K."/>
            <person name="LaButti K."/>
            <person name="Viragh M."/>
            <person name="Koriabine M."/>
            <person name="Yan M."/>
            <person name="Riley R."/>
            <person name="Champramary S."/>
            <person name="Plett K.L."/>
            <person name="Tsai I.J."/>
            <person name="Slot J."/>
            <person name="Sipos G."/>
            <person name="Plett J."/>
            <person name="Nagy L.G."/>
            <person name="Grigoriev I.V."/>
        </authorList>
    </citation>
    <scope>NUCLEOTIDE SEQUENCE</scope>
    <source>
        <strain evidence="2">HWK02</strain>
    </source>
</reference>